<dbReference type="NCBIfam" id="NF003477">
    <property type="entry name" value="PRK05122.1"/>
    <property type="match status" value="1"/>
</dbReference>
<evidence type="ECO:0000313" key="13">
    <source>
        <dbReference type="Proteomes" id="UP001202887"/>
    </source>
</evidence>
<feature type="transmembrane region" description="Helical" evidence="8">
    <location>
        <begin position="83"/>
        <end position="103"/>
    </location>
</feature>
<feature type="transmembrane region" description="Helical" evidence="8">
    <location>
        <begin position="247"/>
        <end position="266"/>
    </location>
</feature>
<dbReference type="PANTHER" id="PTHR23517:SF1">
    <property type="match status" value="1"/>
</dbReference>
<feature type="transmembrane region" description="Helical" evidence="8">
    <location>
        <begin position="278"/>
        <end position="294"/>
    </location>
</feature>
<evidence type="ECO:0000313" key="11">
    <source>
        <dbReference type="EMBL" id="MCJ8354119.1"/>
    </source>
</evidence>
<gene>
    <name evidence="10" type="ORF">GHA01_31430</name>
    <name evidence="11" type="ORF">K1W68_08975</name>
</gene>
<dbReference type="PANTHER" id="PTHR23517">
    <property type="entry name" value="RESISTANCE PROTEIN MDTM, PUTATIVE-RELATED-RELATED"/>
    <property type="match status" value="1"/>
</dbReference>
<keyword evidence="6 8" id="KW-1133">Transmembrane helix</keyword>
<dbReference type="InterPro" id="IPR036259">
    <property type="entry name" value="MFS_trans_sf"/>
</dbReference>
<dbReference type="InterPro" id="IPR020846">
    <property type="entry name" value="MFS_dom"/>
</dbReference>
<dbReference type="RefSeq" id="WP_003621304.1">
    <property type="nucleotide sequence ID" value="NZ_BJNN01000200.1"/>
</dbReference>
<dbReference type="NCBIfam" id="NF009048">
    <property type="entry name" value="PRK12382.1"/>
    <property type="match status" value="1"/>
</dbReference>
<evidence type="ECO:0000256" key="7">
    <source>
        <dbReference type="ARBA" id="ARBA00023136"/>
    </source>
</evidence>
<comment type="similarity">
    <text evidence="8">Belongs to the major facilitator superfamily. YfcJ family.</text>
</comment>
<evidence type="ECO:0000259" key="9">
    <source>
        <dbReference type="PROSITE" id="PS50850"/>
    </source>
</evidence>
<dbReference type="EMBL" id="JAIBCX010000019">
    <property type="protein sequence ID" value="MCJ8354119.1"/>
    <property type="molecule type" value="Genomic_DNA"/>
</dbReference>
<keyword evidence="12" id="KW-1185">Reference proteome</keyword>
<organism evidence="11 13">
    <name type="scientific">Novacetimonas hansenii</name>
    <name type="common">Komagataeibacter hansenii</name>
    <dbReference type="NCBI Taxonomy" id="436"/>
    <lineage>
        <taxon>Bacteria</taxon>
        <taxon>Pseudomonadati</taxon>
        <taxon>Pseudomonadota</taxon>
        <taxon>Alphaproteobacteria</taxon>
        <taxon>Acetobacterales</taxon>
        <taxon>Acetobacteraceae</taxon>
        <taxon>Novacetimonas</taxon>
    </lineage>
</organism>
<feature type="transmembrane region" description="Helical" evidence="8">
    <location>
        <begin position="146"/>
        <end position="168"/>
    </location>
</feature>
<protein>
    <recommendedName>
        <fullName evidence="8">Uncharacterized MFS-type transporter GHA01_31430</fullName>
    </recommendedName>
</protein>
<evidence type="ECO:0000313" key="12">
    <source>
        <dbReference type="Proteomes" id="UP000319478"/>
    </source>
</evidence>
<dbReference type="GO" id="GO:0005886">
    <property type="term" value="C:plasma membrane"/>
    <property type="evidence" value="ECO:0007669"/>
    <property type="project" value="UniProtKB-SubCell"/>
</dbReference>
<feature type="transmembrane region" description="Helical" evidence="8">
    <location>
        <begin position="174"/>
        <end position="195"/>
    </location>
</feature>
<keyword evidence="7 8" id="KW-0472">Membrane</keyword>
<feature type="transmembrane region" description="Helical" evidence="8">
    <location>
        <begin position="332"/>
        <end position="351"/>
    </location>
</feature>
<comment type="subcellular location">
    <subcellularLocation>
        <location evidence="8">Cell inner membrane</location>
        <topology evidence="8">Multi-pass membrane protein</topology>
    </subcellularLocation>
    <subcellularLocation>
        <location evidence="1">Cell membrane</location>
        <topology evidence="1">Multi-pass membrane protein</topology>
    </subcellularLocation>
</comment>
<feature type="transmembrane region" description="Helical" evidence="8">
    <location>
        <begin position="19"/>
        <end position="39"/>
    </location>
</feature>
<reference evidence="10 12" key="1">
    <citation type="submission" date="2019-06" db="EMBL/GenBank/DDBJ databases">
        <title>Whole genome shotgun sequence of Komagataeibacter hansenii NBRC 14820.</title>
        <authorList>
            <person name="Hosoyama A."/>
            <person name="Uohara A."/>
            <person name="Ohji S."/>
            <person name="Ichikawa N."/>
        </authorList>
    </citation>
    <scope>NUCLEOTIDE SEQUENCE [LARGE SCALE GENOMIC DNA]</scope>
    <source>
        <strain evidence="10 12">NBRC 14820</strain>
    </source>
</reference>
<keyword evidence="2 8" id="KW-0813">Transport</keyword>
<reference evidence="11" key="2">
    <citation type="journal article" date="2021" name="Polymers (Basel)">
        <title>Highly Stretchable Bacterial Cellulose Produced by Komagataeibacter hansenii SI1.</title>
        <authorList>
            <person name="Cielecka I."/>
            <person name="Ryngajllo M."/>
            <person name="Maniukiewicz W."/>
            <person name="Bielecki S."/>
        </authorList>
    </citation>
    <scope>NUCLEOTIDE SEQUENCE</scope>
    <source>
        <strain evidence="11">SI1</strain>
    </source>
</reference>
<proteinExistence type="inferred from homology"/>
<dbReference type="EMBL" id="BJNN01000200">
    <property type="protein sequence ID" value="GEC65294.1"/>
    <property type="molecule type" value="Genomic_DNA"/>
</dbReference>
<keyword evidence="5 8" id="KW-0812">Transmembrane</keyword>
<name>A0AAW5ER67_NOVHA</name>
<feature type="domain" description="Major facilitator superfamily (MFS) profile" evidence="9">
    <location>
        <begin position="168"/>
        <end position="396"/>
    </location>
</feature>
<dbReference type="InterPro" id="IPR011701">
    <property type="entry name" value="MFS"/>
</dbReference>
<dbReference type="Proteomes" id="UP001202887">
    <property type="component" value="Unassembled WGS sequence"/>
</dbReference>
<keyword evidence="4 8" id="KW-0997">Cell inner membrane</keyword>
<evidence type="ECO:0000256" key="2">
    <source>
        <dbReference type="ARBA" id="ARBA00022448"/>
    </source>
</evidence>
<evidence type="ECO:0000256" key="3">
    <source>
        <dbReference type="ARBA" id="ARBA00022475"/>
    </source>
</evidence>
<feature type="transmembrane region" description="Helical" evidence="8">
    <location>
        <begin position="45"/>
        <end position="63"/>
    </location>
</feature>
<dbReference type="AlphaFoldDB" id="A0AAW5ER67"/>
<dbReference type="PROSITE" id="PS50850">
    <property type="entry name" value="MFS"/>
    <property type="match status" value="1"/>
</dbReference>
<dbReference type="Pfam" id="PF07690">
    <property type="entry name" value="MFS_1"/>
    <property type="match status" value="1"/>
</dbReference>
<dbReference type="HAMAP" id="MF_02091">
    <property type="entry name" value="MFS_YfcJ"/>
    <property type="match status" value="1"/>
</dbReference>
<feature type="transmembrane region" description="Helical" evidence="8">
    <location>
        <begin position="300"/>
        <end position="320"/>
    </location>
</feature>
<evidence type="ECO:0000313" key="10">
    <source>
        <dbReference type="EMBL" id="GEC65294.1"/>
    </source>
</evidence>
<dbReference type="CDD" id="cd17489">
    <property type="entry name" value="MFS_YfcJ_like"/>
    <property type="match status" value="1"/>
</dbReference>
<dbReference type="InterPro" id="IPR050171">
    <property type="entry name" value="MFS_Transporters"/>
</dbReference>
<evidence type="ECO:0000256" key="1">
    <source>
        <dbReference type="ARBA" id="ARBA00004651"/>
    </source>
</evidence>
<dbReference type="InterPro" id="IPR037541">
    <property type="entry name" value="MFS_YfcJ"/>
</dbReference>
<feature type="transmembrane region" description="Helical" evidence="8">
    <location>
        <begin position="363"/>
        <end position="383"/>
    </location>
</feature>
<evidence type="ECO:0000256" key="8">
    <source>
        <dbReference type="HAMAP-Rule" id="MF_02091"/>
    </source>
</evidence>
<reference evidence="11" key="3">
    <citation type="submission" date="2022-03" db="EMBL/GenBank/DDBJ databases">
        <authorList>
            <person name="Ryngajllo M."/>
            <person name="Jacek P."/>
            <person name="Kubiak K."/>
        </authorList>
    </citation>
    <scope>NUCLEOTIDE SEQUENCE</scope>
    <source>
        <strain evidence="11">SI1</strain>
    </source>
</reference>
<dbReference type="GO" id="GO:0022857">
    <property type="term" value="F:transmembrane transporter activity"/>
    <property type="evidence" value="ECO:0007669"/>
    <property type="project" value="UniProtKB-UniRule"/>
</dbReference>
<comment type="caution">
    <text evidence="11">The sequence shown here is derived from an EMBL/GenBank/DDBJ whole genome shotgun (WGS) entry which is preliminary data.</text>
</comment>
<dbReference type="Proteomes" id="UP000319478">
    <property type="component" value="Unassembled WGS sequence"/>
</dbReference>
<evidence type="ECO:0000256" key="6">
    <source>
        <dbReference type="ARBA" id="ARBA00022989"/>
    </source>
</evidence>
<feature type="transmembrane region" description="Helical" evidence="8">
    <location>
        <begin position="215"/>
        <end position="241"/>
    </location>
</feature>
<dbReference type="SUPFAM" id="SSF103473">
    <property type="entry name" value="MFS general substrate transporter"/>
    <property type="match status" value="1"/>
</dbReference>
<sequence>MDTSTTDDNAPRLLMRLTVALFLGYMAVALSLPVIAVYVTQWPGYGNMLAGLAVGIAFASTIISRNHAGQLADGRGGRACMRLGLAGYILGGVICAGAGLPILPYLTRYLILMVGRLVLGVGESLTVVGMLGWGIGLMGHARAGKVMAWTGMAMYGAFAVGAPLGLALFHMVGFGGVMMGCAILPAIGLIISKGITAPPVHAGRREPFWRILGRIWQPGCALGLQGVGFAALGTFISVYFIHRHWPYAGLGLSCFGLAFVAMRLLCGHLPDRIGGVRVALVSLGVEAVGQYLLWCAPSPVMALTGAVLTGAGCSMVYPALGVEVVRIMPPHLRGTALGGFAAFQDLAYGATGPLTGLLADRTGYASVFLVGGLCATMAFIMTLHMAARRQQETILE</sequence>
<dbReference type="Gene3D" id="1.20.1250.20">
    <property type="entry name" value="MFS general substrate transporter like domains"/>
    <property type="match status" value="1"/>
</dbReference>
<feature type="transmembrane region" description="Helical" evidence="8">
    <location>
        <begin position="109"/>
        <end position="134"/>
    </location>
</feature>
<accession>A0AAW5ER67</accession>
<dbReference type="GeneID" id="61366720"/>
<keyword evidence="3 8" id="KW-1003">Cell membrane</keyword>
<evidence type="ECO:0000256" key="4">
    <source>
        <dbReference type="ARBA" id="ARBA00022519"/>
    </source>
</evidence>
<evidence type="ECO:0000256" key="5">
    <source>
        <dbReference type="ARBA" id="ARBA00022692"/>
    </source>
</evidence>